<evidence type="ECO:0000313" key="4">
    <source>
        <dbReference type="Proteomes" id="UP000238916"/>
    </source>
</evidence>
<gene>
    <name evidence="3" type="ORF">SBF1_5650003</name>
</gene>
<dbReference type="SUPFAM" id="SSF103039">
    <property type="entry name" value="CheC-like"/>
    <property type="match status" value="1"/>
</dbReference>
<sequence>MIMGCSLITELDEIAKSAIAELCNMILGYTATLFSREKIVVDITPPTIMSGDNIQFSIPNTVVVCIPLLFEDESKIELNVSFVENIS</sequence>
<dbReference type="PANTHER" id="PTHR39452">
    <property type="entry name" value="CHEY-P PHOSPHATASE CHEX"/>
    <property type="match status" value="1"/>
</dbReference>
<dbReference type="GO" id="GO:0016787">
    <property type="term" value="F:hydrolase activity"/>
    <property type="evidence" value="ECO:0007669"/>
    <property type="project" value="InterPro"/>
</dbReference>
<organism evidence="3 4">
    <name type="scientific">Candidatus Desulfosporosinus infrequens</name>
    <dbReference type="NCBI Taxonomy" id="2043169"/>
    <lineage>
        <taxon>Bacteria</taxon>
        <taxon>Bacillati</taxon>
        <taxon>Bacillota</taxon>
        <taxon>Clostridia</taxon>
        <taxon>Eubacteriales</taxon>
        <taxon>Desulfitobacteriaceae</taxon>
        <taxon>Desulfosporosinus</taxon>
    </lineage>
</organism>
<reference evidence="4" key="1">
    <citation type="submission" date="2018-02" db="EMBL/GenBank/DDBJ databases">
        <authorList>
            <person name="Hausmann B."/>
        </authorList>
    </citation>
    <scope>NUCLEOTIDE SEQUENCE [LARGE SCALE GENOMIC DNA]</scope>
    <source>
        <strain evidence="4">Peat soil MAG SbF1</strain>
    </source>
</reference>
<dbReference type="InterPro" id="IPR028051">
    <property type="entry name" value="CheX-like_dom"/>
</dbReference>
<dbReference type="EMBL" id="OMOF01000518">
    <property type="protein sequence ID" value="SPF52371.1"/>
    <property type="molecule type" value="Genomic_DNA"/>
</dbReference>
<dbReference type="GO" id="GO:0006935">
    <property type="term" value="P:chemotaxis"/>
    <property type="evidence" value="ECO:0007669"/>
    <property type="project" value="UniProtKB-KW"/>
</dbReference>
<dbReference type="AlphaFoldDB" id="A0A2U3LK85"/>
<protein>
    <submittedName>
        <fullName evidence="3">CheC-like family protein</fullName>
    </submittedName>
</protein>
<evidence type="ECO:0000259" key="2">
    <source>
        <dbReference type="Pfam" id="PF13690"/>
    </source>
</evidence>
<dbReference type="InterPro" id="IPR038756">
    <property type="entry name" value="CheX-like"/>
</dbReference>
<name>A0A2U3LK85_9FIRM</name>
<dbReference type="Proteomes" id="UP000238916">
    <property type="component" value="Unassembled WGS sequence"/>
</dbReference>
<dbReference type="Pfam" id="PF13690">
    <property type="entry name" value="CheX"/>
    <property type="match status" value="1"/>
</dbReference>
<evidence type="ECO:0000313" key="3">
    <source>
        <dbReference type="EMBL" id="SPF52371.1"/>
    </source>
</evidence>
<feature type="domain" description="Chemotaxis phosphatase CheX-like" evidence="2">
    <location>
        <begin position="9"/>
        <end position="65"/>
    </location>
</feature>
<dbReference type="Gene3D" id="3.40.1550.10">
    <property type="entry name" value="CheC-like"/>
    <property type="match status" value="1"/>
</dbReference>
<accession>A0A2U3LK85</accession>
<dbReference type="PANTHER" id="PTHR39452:SF1">
    <property type="entry name" value="CHEY-P PHOSPHATASE CHEX"/>
    <property type="match status" value="1"/>
</dbReference>
<dbReference type="CDD" id="cd17906">
    <property type="entry name" value="CheX"/>
    <property type="match status" value="1"/>
</dbReference>
<dbReference type="InterPro" id="IPR028976">
    <property type="entry name" value="CheC-like_sf"/>
</dbReference>
<keyword evidence="1" id="KW-0145">Chemotaxis</keyword>
<evidence type="ECO:0000256" key="1">
    <source>
        <dbReference type="ARBA" id="ARBA00022500"/>
    </source>
</evidence>
<proteinExistence type="predicted"/>